<feature type="domain" description="RNase H type-1" evidence="5">
    <location>
        <begin position="523"/>
        <end position="666"/>
    </location>
</feature>
<dbReference type="RefSeq" id="XP_030058356.1">
    <property type="nucleotide sequence ID" value="XM_030202496.1"/>
</dbReference>
<dbReference type="KEGG" id="muo:115469710"/>
<dbReference type="InterPro" id="IPR002156">
    <property type="entry name" value="RNaseH_domain"/>
</dbReference>
<dbReference type="InterPro" id="IPR041577">
    <property type="entry name" value="RT_RNaseH_2"/>
</dbReference>
<evidence type="ECO:0000313" key="7">
    <source>
        <dbReference type="RefSeq" id="XP_030058356.1"/>
    </source>
</evidence>
<dbReference type="PANTHER" id="PTHR33064:SF29">
    <property type="entry name" value="PEPTIDASE A2 DOMAIN-CONTAINING PROTEIN-RELATED"/>
    <property type="match status" value="1"/>
</dbReference>
<dbReference type="InterPro" id="IPR043502">
    <property type="entry name" value="DNA/RNA_pol_sf"/>
</dbReference>
<dbReference type="Pfam" id="PF00075">
    <property type="entry name" value="RNase_H"/>
    <property type="match status" value="1"/>
</dbReference>
<dbReference type="PANTHER" id="PTHR33064">
    <property type="entry name" value="POL PROTEIN"/>
    <property type="match status" value="1"/>
</dbReference>
<accession>A0A6P7XZN4</accession>
<comment type="similarity">
    <text evidence="1">Belongs to the beta type-B retroviral polymerase family. HERV class-II K(HML-2) pol subfamily.</text>
</comment>
<evidence type="ECO:0000313" key="6">
    <source>
        <dbReference type="Proteomes" id="UP000515156"/>
    </source>
</evidence>
<dbReference type="Gene3D" id="3.30.70.270">
    <property type="match status" value="2"/>
</dbReference>
<dbReference type="Proteomes" id="UP000515156">
    <property type="component" value="Chromosome 4"/>
</dbReference>
<dbReference type="SUPFAM" id="SSF51283">
    <property type="entry name" value="dUTPase-like"/>
    <property type="match status" value="1"/>
</dbReference>
<dbReference type="InterPro" id="IPR033704">
    <property type="entry name" value="dUTPase_trimeric"/>
</dbReference>
<dbReference type="PROSITE" id="PS50879">
    <property type="entry name" value="RNASE_H_1"/>
    <property type="match status" value="1"/>
</dbReference>
<dbReference type="InterPro" id="IPR012337">
    <property type="entry name" value="RNaseH-like_sf"/>
</dbReference>
<gene>
    <name evidence="7" type="primary">LOC115469710</name>
</gene>
<dbReference type="PROSITE" id="PS50878">
    <property type="entry name" value="RT_POL"/>
    <property type="match status" value="1"/>
</dbReference>
<dbReference type="SUPFAM" id="SSF53098">
    <property type="entry name" value="Ribonuclease H-like"/>
    <property type="match status" value="1"/>
</dbReference>
<organism evidence="6 7">
    <name type="scientific">Microcaecilia unicolor</name>
    <dbReference type="NCBI Taxonomy" id="1415580"/>
    <lineage>
        <taxon>Eukaryota</taxon>
        <taxon>Metazoa</taxon>
        <taxon>Chordata</taxon>
        <taxon>Craniata</taxon>
        <taxon>Vertebrata</taxon>
        <taxon>Euteleostomi</taxon>
        <taxon>Amphibia</taxon>
        <taxon>Gymnophiona</taxon>
        <taxon>Siphonopidae</taxon>
        <taxon>Microcaecilia</taxon>
    </lineage>
</organism>
<dbReference type="InParanoid" id="A0A6P7XZN4"/>
<evidence type="ECO:0000259" key="5">
    <source>
        <dbReference type="PROSITE" id="PS50879"/>
    </source>
</evidence>
<dbReference type="InterPro" id="IPR036397">
    <property type="entry name" value="RNaseH_sf"/>
</dbReference>
<evidence type="ECO:0000256" key="3">
    <source>
        <dbReference type="ARBA" id="ARBA00022801"/>
    </source>
</evidence>
<dbReference type="EC" id="3.1.26.4" evidence="2"/>
<dbReference type="GO" id="GO:0003676">
    <property type="term" value="F:nucleic acid binding"/>
    <property type="evidence" value="ECO:0007669"/>
    <property type="project" value="InterPro"/>
</dbReference>
<name>A0A6P7XZN4_9AMPH</name>
<dbReference type="GeneID" id="115469710"/>
<dbReference type="AlphaFoldDB" id="A0A6P7XZN4"/>
<feature type="domain" description="Reverse transcriptase" evidence="4">
    <location>
        <begin position="93"/>
        <end position="277"/>
    </location>
</feature>
<dbReference type="GO" id="GO:0004523">
    <property type="term" value="F:RNA-DNA hybrid ribonuclease activity"/>
    <property type="evidence" value="ECO:0007669"/>
    <property type="project" value="UniProtKB-EC"/>
</dbReference>
<keyword evidence="6" id="KW-1185">Reference proteome</keyword>
<evidence type="ECO:0000256" key="2">
    <source>
        <dbReference type="ARBA" id="ARBA00012180"/>
    </source>
</evidence>
<dbReference type="GO" id="GO:0006259">
    <property type="term" value="P:DNA metabolic process"/>
    <property type="evidence" value="ECO:0007669"/>
    <property type="project" value="UniProtKB-ARBA"/>
</dbReference>
<dbReference type="Gene3D" id="2.70.40.10">
    <property type="match status" value="1"/>
</dbReference>
<protein>
    <recommendedName>
        <fullName evidence="2">ribonuclease H</fullName>
        <ecNumber evidence="2">3.1.26.4</ecNumber>
    </recommendedName>
</protein>
<dbReference type="Gene3D" id="3.30.420.10">
    <property type="entry name" value="Ribonuclease H-like superfamily/Ribonuclease H"/>
    <property type="match status" value="1"/>
</dbReference>
<dbReference type="Pfam" id="PF00078">
    <property type="entry name" value="RVT_1"/>
    <property type="match status" value="1"/>
</dbReference>
<dbReference type="OrthoDB" id="9950135at2759"/>
<keyword evidence="3" id="KW-0378">Hydrolase</keyword>
<reference evidence="7" key="1">
    <citation type="submission" date="2025-08" db="UniProtKB">
        <authorList>
            <consortium name="RefSeq"/>
        </authorList>
    </citation>
    <scope>IDENTIFICATION</scope>
</reference>
<dbReference type="SUPFAM" id="SSF56672">
    <property type="entry name" value="DNA/RNA polymerases"/>
    <property type="match status" value="1"/>
</dbReference>
<dbReference type="CDD" id="cd07557">
    <property type="entry name" value="trimeric_dUTPase"/>
    <property type="match status" value="1"/>
</dbReference>
<dbReference type="Pfam" id="PF00692">
    <property type="entry name" value="dUTPase"/>
    <property type="match status" value="1"/>
</dbReference>
<dbReference type="Pfam" id="PF17919">
    <property type="entry name" value="RT_RNaseH_2"/>
    <property type="match status" value="1"/>
</dbReference>
<evidence type="ECO:0000256" key="1">
    <source>
        <dbReference type="ARBA" id="ARBA00010879"/>
    </source>
</evidence>
<dbReference type="InterPro" id="IPR043128">
    <property type="entry name" value="Rev_trsase/Diguanyl_cyclase"/>
</dbReference>
<dbReference type="InterPro" id="IPR036157">
    <property type="entry name" value="dUTPase-like_sf"/>
</dbReference>
<dbReference type="InterPro" id="IPR000477">
    <property type="entry name" value="RT_dom"/>
</dbReference>
<sequence>MITPVNEFIIGMDILYGLKMTLDTGVYQFGGSWFVPKRLRYFSVYNLQMLPVLVGKVVDEPIDIPPATRGVAMKQYRIPGGLEEIEATIGDLLEVGVLVPTTTQWNNPMWPVRKADGTWRMTVDYRELNKVTPPLHAAVPDIVTLIETIQVRKGTWYAVIDLANAFFTIPLKKKYWDQFAVTWKGRQYTFTRLPQGWVHSPTICHCVVAQHLDSCKLSVNIQTSYYIDDILVQGDSESEVATALQQVVQHMRDCGWEINPHKIQGPSQSVKFLGIHWNQGKQEITEKARQKIVEFQVPTTKQQTQQFIGLLGFWRKHIPHLGRILSPLYQVTRKKHNFEWGEMQQKVFEQARSVVQQSLSLWPIKGNVEVELQVSVTREYANWSLWQKQDGQRVPLGFWNKKLPDTAARYTPFECQLLACYWALVETEQLTIGHEVQMRPEIPIMTWVRSSPKTHRIGHAQESSIIKWKWYIQDRATTGISGLSQLHEKVMAAPLAEEGTYVPLPISGSGIPWGCPYDELSDENKRHAWFTDGSAKYIGSVRHWRSVAFHPLSGKILEATGQGQSSQYAELYAIYLVLKQQLSHAHICTDSWAVANGLTTWWPIWKQNNWNIYSKQVWGAELWKEIVHMLSNTKVTVFHVDAHVSPLTSDHLYNQQTDKLSKISPVDVVTGTDSAPIPGDSQERGSITRIYTGLGLQIPDDCYGQLSSRSSLAMLDLTVLGGVIDADYQGEIQVLLYNGSEEVFNINPGGRIAQVVIISINTTTPQKLLPLARSTTRGVAGFGSTDLQL</sequence>
<proteinExistence type="inferred from homology"/>
<dbReference type="Gene3D" id="3.10.10.10">
    <property type="entry name" value="HIV Type 1 Reverse Transcriptase, subunit A, domain 1"/>
    <property type="match status" value="1"/>
</dbReference>
<dbReference type="InterPro" id="IPR051320">
    <property type="entry name" value="Viral_Replic_Matur_Polypro"/>
</dbReference>
<evidence type="ECO:0000259" key="4">
    <source>
        <dbReference type="PROSITE" id="PS50878"/>
    </source>
</evidence>
<dbReference type="InterPro" id="IPR029054">
    <property type="entry name" value="dUTPase-like"/>
</dbReference>